<gene>
    <name evidence="6" type="ORF">G3I44_00610</name>
</gene>
<dbReference type="InterPro" id="IPR003339">
    <property type="entry name" value="ABC/ECF_trnsptr_transmembrane"/>
</dbReference>
<evidence type="ECO:0000256" key="1">
    <source>
        <dbReference type="ARBA" id="ARBA00004141"/>
    </source>
</evidence>
<protein>
    <submittedName>
        <fullName evidence="6">Energy-coupling factor transporter transmembrane protein EcfT</fullName>
    </submittedName>
</protein>
<evidence type="ECO:0000256" key="4">
    <source>
        <dbReference type="ARBA" id="ARBA00022989"/>
    </source>
</evidence>
<dbReference type="Proteomes" id="UP000465846">
    <property type="component" value="Chromosome"/>
</dbReference>
<dbReference type="PANTHER" id="PTHR34857:SF2">
    <property type="entry name" value="SLL0384 PROTEIN"/>
    <property type="match status" value="1"/>
</dbReference>
<proteinExistence type="predicted"/>
<reference evidence="6 7" key="1">
    <citation type="submission" date="2020-02" db="EMBL/GenBank/DDBJ databases">
        <title>Whole genome sequence of Halogeometricum borinquense strain wsp4.</title>
        <authorList>
            <person name="Verma D.K."/>
            <person name="Gopal K."/>
            <person name="Prasad E.S."/>
        </authorList>
    </citation>
    <scope>NUCLEOTIDE SEQUENCE [LARGE SCALE GENOMIC DNA]</scope>
    <source>
        <strain evidence="7">wsp4</strain>
    </source>
</reference>
<sequence length="235" mass="25503">MILTYHPGDSLAHRLDPRTKLFVQAAFALAIFAHTTPRGLAVFTVVTGGILAAGRVSPADPIRGFAPALPFLLIAPLVRTVSLSPLGIDPAAAVEPALASYRVLLVLVVSGVYLRTTSVRDSRAAVERLLPGRIGRFLGVGVALVFRFFPVLLADLRRVREASKARLGNERSLSERMRIVGTAGVRRAFARSDRLSLALRARCFAWNPTLPDLRLERRDYPVLVVGVAFVASVFV</sequence>
<evidence type="ECO:0000256" key="5">
    <source>
        <dbReference type="ARBA" id="ARBA00023136"/>
    </source>
</evidence>
<comment type="subcellular location">
    <subcellularLocation>
        <location evidence="1">Membrane</location>
        <topology evidence="1">Multi-pass membrane protein</topology>
    </subcellularLocation>
</comment>
<dbReference type="EMBL" id="CP048739">
    <property type="protein sequence ID" value="QIB72917.1"/>
    <property type="molecule type" value="Genomic_DNA"/>
</dbReference>
<name>A0A6C0UCU2_9EURY</name>
<evidence type="ECO:0000256" key="3">
    <source>
        <dbReference type="ARBA" id="ARBA00022692"/>
    </source>
</evidence>
<dbReference type="GO" id="GO:0005886">
    <property type="term" value="C:plasma membrane"/>
    <property type="evidence" value="ECO:0007669"/>
    <property type="project" value="UniProtKB-ARBA"/>
</dbReference>
<dbReference type="AlphaFoldDB" id="A0A6C0UCU2"/>
<evidence type="ECO:0000313" key="7">
    <source>
        <dbReference type="Proteomes" id="UP000465846"/>
    </source>
</evidence>
<organism evidence="6 7">
    <name type="scientific">Halogeometricum borinquense</name>
    <dbReference type="NCBI Taxonomy" id="60847"/>
    <lineage>
        <taxon>Archaea</taxon>
        <taxon>Methanobacteriati</taxon>
        <taxon>Methanobacteriota</taxon>
        <taxon>Stenosarchaea group</taxon>
        <taxon>Halobacteria</taxon>
        <taxon>Halobacteriales</taxon>
        <taxon>Haloferacaceae</taxon>
        <taxon>Halogeometricum</taxon>
    </lineage>
</organism>
<keyword evidence="5" id="KW-0472">Membrane</keyword>
<dbReference type="PANTHER" id="PTHR34857">
    <property type="entry name" value="SLL0384 PROTEIN"/>
    <property type="match status" value="1"/>
</dbReference>
<keyword evidence="4" id="KW-1133">Transmembrane helix</keyword>
<evidence type="ECO:0000313" key="6">
    <source>
        <dbReference type="EMBL" id="QIB72917.1"/>
    </source>
</evidence>
<accession>A0A6C0UCU2</accession>
<dbReference type="CDD" id="cd16914">
    <property type="entry name" value="EcfT"/>
    <property type="match status" value="1"/>
</dbReference>
<evidence type="ECO:0000256" key="2">
    <source>
        <dbReference type="ARBA" id="ARBA00022475"/>
    </source>
</evidence>
<dbReference type="InterPro" id="IPR051611">
    <property type="entry name" value="ECF_transporter_component"/>
</dbReference>
<dbReference type="Pfam" id="PF02361">
    <property type="entry name" value="CbiQ"/>
    <property type="match status" value="1"/>
</dbReference>
<keyword evidence="3 6" id="KW-0812">Transmembrane</keyword>
<keyword evidence="2" id="KW-1003">Cell membrane</keyword>